<dbReference type="SUPFAM" id="SSF51905">
    <property type="entry name" value="FAD/NAD(P)-binding domain"/>
    <property type="match status" value="1"/>
</dbReference>
<evidence type="ECO:0000256" key="14">
    <source>
        <dbReference type="ARBA" id="ARBA00023136"/>
    </source>
</evidence>
<dbReference type="EC" id="1.3.99.23" evidence="15"/>
<comment type="similarity">
    <text evidence="5">Belongs to the carotenoid/retinoid oxidoreductase family. CrtISO subfamily.</text>
</comment>
<reference evidence="18" key="1">
    <citation type="submission" date="2025-08" db="UniProtKB">
        <authorList>
            <consortium name="Ensembl"/>
        </authorList>
    </citation>
    <scope>IDENTIFICATION</scope>
</reference>
<comment type="cofactor">
    <cofactor evidence="1">
        <name>NAD(+)</name>
        <dbReference type="ChEBI" id="CHEBI:57540"/>
    </cofactor>
</comment>
<evidence type="ECO:0000256" key="7">
    <source>
        <dbReference type="ARBA" id="ARBA00022729"/>
    </source>
</evidence>
<keyword evidence="19" id="KW-1185">Reference proteome</keyword>
<evidence type="ECO:0000256" key="15">
    <source>
        <dbReference type="ARBA" id="ARBA00038979"/>
    </source>
</evidence>
<evidence type="ECO:0000256" key="8">
    <source>
        <dbReference type="ARBA" id="ARBA00022824"/>
    </source>
</evidence>
<evidence type="ECO:0000256" key="11">
    <source>
        <dbReference type="ARBA" id="ARBA00023002"/>
    </source>
</evidence>
<keyword evidence="7" id="KW-0732">Signal</keyword>
<proteinExistence type="inferred from homology"/>
<dbReference type="GO" id="GO:0005789">
    <property type="term" value="C:endoplasmic reticulum membrane"/>
    <property type="evidence" value="ECO:0007669"/>
    <property type="project" value="UniProtKB-SubCell"/>
</dbReference>
<evidence type="ECO:0000256" key="12">
    <source>
        <dbReference type="ARBA" id="ARBA00023027"/>
    </source>
</evidence>
<keyword evidence="13" id="KW-0443">Lipid metabolism</keyword>
<evidence type="ECO:0000256" key="1">
    <source>
        <dbReference type="ARBA" id="ARBA00001911"/>
    </source>
</evidence>
<evidence type="ECO:0000256" key="6">
    <source>
        <dbReference type="ARBA" id="ARBA00022630"/>
    </source>
</evidence>
<name>A0A8C5MN84_9ANUR</name>
<keyword evidence="6" id="KW-0285">Flavoprotein</keyword>
<evidence type="ECO:0000256" key="16">
    <source>
        <dbReference type="ARBA" id="ARBA00041141"/>
    </source>
</evidence>
<keyword evidence="9" id="KW-0274">FAD</keyword>
<sequence length="660" mass="73462">MHLLSVIWCQAQKELQRKSCDSQPNPAHFSLCTKSSQPGRPLILHRLTQTEAMWLYIIAGLVLTLIILKKWSRSSGPNPLAMDTRRPPQPLVFDKALRKKVIKNVFSPDKVPQNLDAIVIGSGIGGQGAAALLARAGKRVLVLEQLGKLGGCCHTFNEKGYEFDVGIHYIGQMNALSPLRILTDQLTDGQLQWAMMDDPFDVVLIGNMENARRYNMCKGQKAYTDELIKAFPGESRAIHNYMKLVKKVSGRVSDMVILKMLPLPLARFLCRIGLVKLFSPFFRYASRSVAEVIRELTDNKELQTVLCYIFGTYGVFPEKASFALHTVLIEHYLRGAWYPTGGASEITYHLVPTIEKTGGAVLSKVTVENILINSQRRACGVAVKAKGHDTMNIFAPIIISDAGIFNTYEKLLPPEIKALPDIQNQLGLVRHGMGGFSLFIGIKGTKEDLKLPAANYIYIPGTDLTKLEREYFTAAPEDASDHIPMLYIGSPSAKDPTHEERCPGKSTLTALSFARYEWFKEWKNKKVQKRGEDYESVKNIFAEAMLEKTIQLFPQIKDQIDCYTSGSPLTNQHYLGAPVGEFYGAEHDIARLDPETTAVMRAATPVKGLYLTGQDILLCGFAGALNGAMICVSEILGRNLFFDLMLLRKKIIQGKVSKTE</sequence>
<dbReference type="InterPro" id="IPR052206">
    <property type="entry name" value="Retinol_saturase"/>
</dbReference>
<keyword evidence="12" id="KW-0520">NAD</keyword>
<dbReference type="AlphaFoldDB" id="A0A8C5MN84"/>
<evidence type="ECO:0000256" key="3">
    <source>
        <dbReference type="ARBA" id="ARBA00001974"/>
    </source>
</evidence>
<evidence type="ECO:0000256" key="5">
    <source>
        <dbReference type="ARBA" id="ARBA00005855"/>
    </source>
</evidence>
<keyword evidence="11" id="KW-0560">Oxidoreductase</keyword>
<evidence type="ECO:0000256" key="4">
    <source>
        <dbReference type="ARBA" id="ARBA00004406"/>
    </source>
</evidence>
<dbReference type="Proteomes" id="UP000694569">
    <property type="component" value="Unplaced"/>
</dbReference>
<comment type="catalytic activity">
    <reaction evidence="17">
        <text>all-trans-13,14-dihydroretinol + A = all-trans-retinol + AH2</text>
        <dbReference type="Rhea" id="RHEA:19193"/>
        <dbReference type="ChEBI" id="CHEBI:13193"/>
        <dbReference type="ChEBI" id="CHEBI:17336"/>
        <dbReference type="ChEBI" id="CHEBI:17499"/>
        <dbReference type="ChEBI" id="CHEBI:52075"/>
        <dbReference type="EC" id="1.3.99.23"/>
    </reaction>
</comment>
<evidence type="ECO:0000313" key="19">
    <source>
        <dbReference type="Proteomes" id="UP000694569"/>
    </source>
</evidence>
<evidence type="ECO:0000256" key="9">
    <source>
        <dbReference type="ARBA" id="ARBA00022827"/>
    </source>
</evidence>
<organism evidence="18 19">
    <name type="scientific">Leptobrachium leishanense</name>
    <name type="common">Leishan spiny toad</name>
    <dbReference type="NCBI Taxonomy" id="445787"/>
    <lineage>
        <taxon>Eukaryota</taxon>
        <taxon>Metazoa</taxon>
        <taxon>Chordata</taxon>
        <taxon>Craniata</taxon>
        <taxon>Vertebrata</taxon>
        <taxon>Euteleostomi</taxon>
        <taxon>Amphibia</taxon>
        <taxon>Batrachia</taxon>
        <taxon>Anura</taxon>
        <taxon>Pelobatoidea</taxon>
        <taxon>Megophryidae</taxon>
        <taxon>Leptobrachium</taxon>
    </lineage>
</organism>
<accession>A0A8C5MN84</accession>
<keyword evidence="8" id="KW-0256">Endoplasmic reticulum</keyword>
<evidence type="ECO:0000313" key="18">
    <source>
        <dbReference type="Ensembl" id="ENSLLEP00000017142.1"/>
    </source>
</evidence>
<dbReference type="InterPro" id="IPR036188">
    <property type="entry name" value="FAD/NAD-bd_sf"/>
</dbReference>
<evidence type="ECO:0000256" key="10">
    <source>
        <dbReference type="ARBA" id="ARBA00022857"/>
    </source>
</evidence>
<comment type="cofactor">
    <cofactor evidence="2">
        <name>NADP(+)</name>
        <dbReference type="ChEBI" id="CHEBI:58349"/>
    </cofactor>
</comment>
<reference evidence="18" key="2">
    <citation type="submission" date="2025-09" db="UniProtKB">
        <authorList>
            <consortium name="Ensembl"/>
        </authorList>
    </citation>
    <scope>IDENTIFICATION</scope>
</reference>
<dbReference type="PANTHER" id="PTHR46091:SF1">
    <property type="entry name" value="ALL-TRANS-RETINOL 13,14-REDUCTASE"/>
    <property type="match status" value="1"/>
</dbReference>
<protein>
    <recommendedName>
        <fullName evidence="16">All-trans-retinol 13,14-reductase</fullName>
        <ecNumber evidence="15">1.3.99.23</ecNumber>
    </recommendedName>
</protein>
<evidence type="ECO:0000256" key="13">
    <source>
        <dbReference type="ARBA" id="ARBA00023098"/>
    </source>
</evidence>
<evidence type="ECO:0000256" key="2">
    <source>
        <dbReference type="ARBA" id="ARBA00001937"/>
    </source>
</evidence>
<dbReference type="GO" id="GO:0051786">
    <property type="term" value="F:all-trans-retinol 13,14-reductase activity"/>
    <property type="evidence" value="ECO:0007669"/>
    <property type="project" value="UniProtKB-EC"/>
</dbReference>
<evidence type="ECO:0000256" key="17">
    <source>
        <dbReference type="ARBA" id="ARBA00048815"/>
    </source>
</evidence>
<dbReference type="GeneTree" id="ENSGT00390000017613"/>
<comment type="subcellular location">
    <subcellularLocation>
        <location evidence="4">Endoplasmic reticulum membrane</location>
        <topology evidence="4">Peripheral membrane protein</topology>
    </subcellularLocation>
</comment>
<dbReference type="Pfam" id="PF13450">
    <property type="entry name" value="NAD_binding_8"/>
    <property type="match status" value="1"/>
</dbReference>
<dbReference type="Gene3D" id="3.50.50.60">
    <property type="entry name" value="FAD/NAD(P)-binding domain"/>
    <property type="match status" value="2"/>
</dbReference>
<comment type="cofactor">
    <cofactor evidence="3">
        <name>FAD</name>
        <dbReference type="ChEBI" id="CHEBI:57692"/>
    </cofactor>
</comment>
<dbReference type="PANTHER" id="PTHR46091">
    <property type="entry name" value="BLR7054 PROTEIN"/>
    <property type="match status" value="1"/>
</dbReference>
<keyword evidence="14" id="KW-0472">Membrane</keyword>
<dbReference type="Ensembl" id="ENSLLET00000017793.1">
    <property type="protein sequence ID" value="ENSLLEP00000017142.1"/>
    <property type="gene ID" value="ENSLLEG00000010475.1"/>
</dbReference>
<keyword evidence="10" id="KW-0521">NADP</keyword>
<dbReference type="FunFam" id="3.50.50.60:FF:000362">
    <property type="entry name" value="All-trans-retinol 13,14-reductase"/>
    <property type="match status" value="1"/>
</dbReference>